<gene>
    <name evidence="1" type="ORF">Cdeb_02158</name>
</gene>
<evidence type="ECO:0000313" key="2">
    <source>
        <dbReference type="Proteomes" id="UP000286235"/>
    </source>
</evidence>
<proteinExistence type="predicted"/>
<organism evidence="1 2">
    <name type="scientific">Caldibacillus debilis GB1</name>
    <dbReference type="NCBI Taxonomy" id="1339248"/>
    <lineage>
        <taxon>Bacteria</taxon>
        <taxon>Bacillati</taxon>
        <taxon>Bacillota</taxon>
        <taxon>Bacilli</taxon>
        <taxon>Bacillales</taxon>
        <taxon>Bacillaceae</taxon>
        <taxon>Caldibacillus</taxon>
    </lineage>
</organism>
<accession>A0A420VB09</accession>
<dbReference type="Proteomes" id="UP000286235">
    <property type="component" value="Unassembled WGS sequence"/>
</dbReference>
<protein>
    <submittedName>
        <fullName evidence="1">Uncharacterized protein</fullName>
    </submittedName>
</protein>
<dbReference type="AlphaFoldDB" id="A0A420VB09"/>
<name>A0A420VB09_9BACI</name>
<reference evidence="1 2" key="1">
    <citation type="submission" date="2013-12" db="EMBL/GenBank/DDBJ databases">
        <title>Genome and proteome characterization of Caldibacillus debilis GB1 derived from a cellulolytic aero-tolerant co-culture.</title>
        <authorList>
            <person name="Wushke S.T."/>
            <person name="Zhang X."/>
            <person name="Fristensky B."/>
            <person name="Wilkins J.A."/>
            <person name="Levin D.B."/>
            <person name="Sparling R."/>
        </authorList>
    </citation>
    <scope>NUCLEOTIDE SEQUENCE [LARGE SCALE GENOMIC DNA]</scope>
    <source>
        <strain evidence="1 2">GB1</strain>
    </source>
</reference>
<keyword evidence="2" id="KW-1185">Reference proteome</keyword>
<dbReference type="EMBL" id="AZRV01000049">
    <property type="protein sequence ID" value="RKO60769.1"/>
    <property type="molecule type" value="Genomic_DNA"/>
</dbReference>
<sequence>MFFMPSIRRTPSPLRLPPFLGQTSGSSKVFPPARLACPVLCRGGLSSAPSRQSPAFPFFPSIGLIAPSLPIGLFAARDLQRLRPLPFPPASPACPIFAGAFSRPYHRQRSISPAFIFPTDPACPIFERRPKNTGYGGPRFRDRGTAGIGQDSVFRSPPECPTTSPYPLRISSVTDKCNNFLLLKS</sequence>
<comment type="caution">
    <text evidence="1">The sequence shown here is derived from an EMBL/GenBank/DDBJ whole genome shotgun (WGS) entry which is preliminary data.</text>
</comment>
<evidence type="ECO:0000313" key="1">
    <source>
        <dbReference type="EMBL" id="RKO60769.1"/>
    </source>
</evidence>